<gene>
    <name evidence="6" type="ORF">E6O75_ATG01383</name>
</gene>
<dbReference type="GO" id="GO:0005634">
    <property type="term" value="C:nucleus"/>
    <property type="evidence" value="ECO:0007669"/>
    <property type="project" value="UniProtKB-SubCell"/>
</dbReference>
<dbReference type="SMART" id="SM00389">
    <property type="entry name" value="HOX"/>
    <property type="match status" value="1"/>
</dbReference>
<dbReference type="AlphaFoldDB" id="A0A4Z1PDN6"/>
<dbReference type="Gene3D" id="1.10.10.60">
    <property type="entry name" value="Homeodomain-like"/>
    <property type="match status" value="1"/>
</dbReference>
<evidence type="ECO:0000313" key="6">
    <source>
        <dbReference type="EMBL" id="TID26890.1"/>
    </source>
</evidence>
<dbReference type="PANTHER" id="PTHR11850">
    <property type="entry name" value="HOMEOBOX PROTEIN TRANSCRIPTION FACTORS"/>
    <property type="match status" value="1"/>
</dbReference>
<evidence type="ECO:0000259" key="5">
    <source>
        <dbReference type="PROSITE" id="PS50071"/>
    </source>
</evidence>
<accession>A0A4Z1PDN6</accession>
<dbReference type="CDD" id="cd00086">
    <property type="entry name" value="homeodomain"/>
    <property type="match status" value="1"/>
</dbReference>
<dbReference type="InterPro" id="IPR009057">
    <property type="entry name" value="Homeodomain-like_sf"/>
</dbReference>
<evidence type="ECO:0000313" key="7">
    <source>
        <dbReference type="Proteomes" id="UP000298493"/>
    </source>
</evidence>
<dbReference type="Proteomes" id="UP000298493">
    <property type="component" value="Unassembled WGS sequence"/>
</dbReference>
<keyword evidence="7" id="KW-1185">Reference proteome</keyword>
<keyword evidence="1 4" id="KW-0238">DNA-binding</keyword>
<sequence length="506" mass="56869">MKPVAAMLSSTTTIDLYSYQYIDPSLLTRSTQHDADSLSPSDSIDYPRLSAENHQYKLGEPEQTTDESGSSFHCDSALPDISWSDQLAQSAVCPSPIEPTNNSYSGSPCQSQEAVTGQYNDSTLAHTLLGGTINLSPFETGPSTIFTDYRNDIDLNPNGFYSPLLFCSQPSFSMIQEYPTYRTSQSPSHTVDLLQQLITPAVTDSQNLQGEEYRLEEVTRAKEVLEAWYIQHRFHAYPSLDEKRELARLSGKSTKQVSTWFSNKRTRYKEAGISCSNGADRRLIEPYQSSFNPVNSTHVTNTDCSRSVSQARRKGKRRAVNVDSSTMVPSRLQSPGKSISRPWPCTSVSCTNSARNLYEWKRHEATHVPGSWTCMPEGNPVVNDTCVICGVVDPPVSHFRSHHNLDSCLAKASAEKEFSRKDKLNDHILRVHLRENSISAPKAPILARSALLEHWKREPASRQARWCGFCQEYCPNWPERLTHVGSHLQISVPKLLMSAVRRNWDF</sequence>
<dbReference type="GO" id="GO:0006355">
    <property type="term" value="P:regulation of DNA-templated transcription"/>
    <property type="evidence" value="ECO:0007669"/>
    <property type="project" value="InterPro"/>
</dbReference>
<keyword evidence="3 4" id="KW-0539">Nucleus</keyword>
<dbReference type="InterPro" id="IPR001356">
    <property type="entry name" value="HD"/>
</dbReference>
<reference evidence="6 7" key="1">
    <citation type="submission" date="2019-04" db="EMBL/GenBank/DDBJ databases">
        <title>High contiguity whole genome sequence and gene annotation resource for two Venturia nashicola isolates.</title>
        <authorList>
            <person name="Prokchorchik M."/>
            <person name="Won K."/>
            <person name="Lee Y."/>
            <person name="Choi E.D."/>
            <person name="Segonzac C."/>
            <person name="Sohn K.H."/>
        </authorList>
    </citation>
    <scope>NUCLEOTIDE SEQUENCE [LARGE SCALE GENOMIC DNA]</scope>
    <source>
        <strain evidence="6 7">PRI2</strain>
    </source>
</reference>
<comment type="subcellular location">
    <subcellularLocation>
        <location evidence="4">Nucleus</location>
    </subcellularLocation>
</comment>
<feature type="domain" description="Homeobox" evidence="5">
    <location>
        <begin position="208"/>
        <end position="271"/>
    </location>
</feature>
<dbReference type="InterPro" id="IPR050224">
    <property type="entry name" value="TALE_homeobox"/>
</dbReference>
<protein>
    <recommendedName>
        <fullName evidence="5">Homeobox domain-containing protein</fullName>
    </recommendedName>
</protein>
<dbReference type="InterPro" id="IPR008422">
    <property type="entry name" value="KN_HD"/>
</dbReference>
<evidence type="ECO:0000256" key="1">
    <source>
        <dbReference type="ARBA" id="ARBA00023125"/>
    </source>
</evidence>
<keyword evidence="2 4" id="KW-0371">Homeobox</keyword>
<evidence type="ECO:0000256" key="3">
    <source>
        <dbReference type="ARBA" id="ARBA00023242"/>
    </source>
</evidence>
<proteinExistence type="predicted"/>
<dbReference type="GO" id="GO:0003677">
    <property type="term" value="F:DNA binding"/>
    <property type="evidence" value="ECO:0007669"/>
    <property type="project" value="UniProtKB-UniRule"/>
</dbReference>
<name>A0A4Z1PDN6_9PEZI</name>
<dbReference type="PROSITE" id="PS50071">
    <property type="entry name" value="HOMEOBOX_2"/>
    <property type="match status" value="1"/>
</dbReference>
<dbReference type="OrthoDB" id="10056939at2759"/>
<dbReference type="EMBL" id="SNSC02000002">
    <property type="protein sequence ID" value="TID26890.1"/>
    <property type="molecule type" value="Genomic_DNA"/>
</dbReference>
<dbReference type="Pfam" id="PF05920">
    <property type="entry name" value="Homeobox_KN"/>
    <property type="match status" value="1"/>
</dbReference>
<organism evidence="6 7">
    <name type="scientific">Venturia nashicola</name>
    <dbReference type="NCBI Taxonomy" id="86259"/>
    <lineage>
        <taxon>Eukaryota</taxon>
        <taxon>Fungi</taxon>
        <taxon>Dikarya</taxon>
        <taxon>Ascomycota</taxon>
        <taxon>Pezizomycotina</taxon>
        <taxon>Dothideomycetes</taxon>
        <taxon>Pleosporomycetidae</taxon>
        <taxon>Venturiales</taxon>
        <taxon>Venturiaceae</taxon>
        <taxon>Venturia</taxon>
    </lineage>
</organism>
<dbReference type="SUPFAM" id="SSF46689">
    <property type="entry name" value="Homeodomain-like"/>
    <property type="match status" value="1"/>
</dbReference>
<evidence type="ECO:0000256" key="2">
    <source>
        <dbReference type="ARBA" id="ARBA00023155"/>
    </source>
</evidence>
<feature type="DNA-binding region" description="Homeobox" evidence="4">
    <location>
        <begin position="210"/>
        <end position="272"/>
    </location>
</feature>
<comment type="caution">
    <text evidence="6">The sequence shown here is derived from an EMBL/GenBank/DDBJ whole genome shotgun (WGS) entry which is preliminary data.</text>
</comment>
<dbReference type="STRING" id="86259.A0A4Z1PDN6"/>
<evidence type="ECO:0000256" key="4">
    <source>
        <dbReference type="PROSITE-ProRule" id="PRU00108"/>
    </source>
</evidence>